<name>A0ABU6YT20_9FABA</name>
<evidence type="ECO:0000313" key="2">
    <source>
        <dbReference type="Proteomes" id="UP001341840"/>
    </source>
</evidence>
<proteinExistence type="predicted"/>
<accession>A0ABU6YT20</accession>
<dbReference type="EMBL" id="JASCZI010243398">
    <property type="protein sequence ID" value="MED6213144.1"/>
    <property type="molecule type" value="Genomic_DNA"/>
</dbReference>
<protein>
    <submittedName>
        <fullName evidence="1">Uncharacterized protein</fullName>
    </submittedName>
</protein>
<sequence length="99" mass="10759">MSSVIEIDIRIEKELEGTILKNLTLTTLRKSLDGCENCECLCLRERGGGLAAEGVADIAGVFDRGRLEFGRESVEEAWLRRALMTSPASSIGVAWSSAE</sequence>
<feature type="non-terminal residue" evidence="1">
    <location>
        <position position="99"/>
    </location>
</feature>
<keyword evidence="2" id="KW-1185">Reference proteome</keyword>
<gene>
    <name evidence="1" type="ORF">PIB30_090388</name>
</gene>
<organism evidence="1 2">
    <name type="scientific">Stylosanthes scabra</name>
    <dbReference type="NCBI Taxonomy" id="79078"/>
    <lineage>
        <taxon>Eukaryota</taxon>
        <taxon>Viridiplantae</taxon>
        <taxon>Streptophyta</taxon>
        <taxon>Embryophyta</taxon>
        <taxon>Tracheophyta</taxon>
        <taxon>Spermatophyta</taxon>
        <taxon>Magnoliopsida</taxon>
        <taxon>eudicotyledons</taxon>
        <taxon>Gunneridae</taxon>
        <taxon>Pentapetalae</taxon>
        <taxon>rosids</taxon>
        <taxon>fabids</taxon>
        <taxon>Fabales</taxon>
        <taxon>Fabaceae</taxon>
        <taxon>Papilionoideae</taxon>
        <taxon>50 kb inversion clade</taxon>
        <taxon>dalbergioids sensu lato</taxon>
        <taxon>Dalbergieae</taxon>
        <taxon>Pterocarpus clade</taxon>
        <taxon>Stylosanthes</taxon>
    </lineage>
</organism>
<reference evidence="1 2" key="1">
    <citation type="journal article" date="2023" name="Plants (Basel)">
        <title>Bridging the Gap: Combining Genomics and Transcriptomics Approaches to Understand Stylosanthes scabra, an Orphan Legume from the Brazilian Caatinga.</title>
        <authorList>
            <person name="Ferreira-Neto J.R.C."/>
            <person name="da Silva M.D."/>
            <person name="Binneck E."/>
            <person name="de Melo N.F."/>
            <person name="da Silva R.H."/>
            <person name="de Melo A.L.T.M."/>
            <person name="Pandolfi V."/>
            <person name="Bustamante F.O."/>
            <person name="Brasileiro-Vidal A.C."/>
            <person name="Benko-Iseppon A.M."/>
        </authorList>
    </citation>
    <scope>NUCLEOTIDE SEQUENCE [LARGE SCALE GENOMIC DNA]</scope>
    <source>
        <tissue evidence="1">Leaves</tissue>
    </source>
</reference>
<evidence type="ECO:0000313" key="1">
    <source>
        <dbReference type="EMBL" id="MED6213144.1"/>
    </source>
</evidence>
<comment type="caution">
    <text evidence="1">The sequence shown here is derived from an EMBL/GenBank/DDBJ whole genome shotgun (WGS) entry which is preliminary data.</text>
</comment>
<dbReference type="Proteomes" id="UP001341840">
    <property type="component" value="Unassembled WGS sequence"/>
</dbReference>